<dbReference type="EMBL" id="CM011674">
    <property type="protein sequence ID" value="TMS23711.1"/>
    <property type="molecule type" value="Genomic_DNA"/>
</dbReference>
<sequence>MTTYQEFIQQNEDRDGVRFSWNLWPSSRLEATRLVVPVSCLFTPLKERPDLPPVQYEPVLCSRANCKAVLNPLCQVDFRAKIWACNFCFQRNPFPPSYAGISEVNQPAELMPQFSTIEYIVQGTFPNTGARVMLFIGGPPTQGPGMVVGDELKTPIRSWHDIQKDNARHLKKATKYYETMANRSGSEWTQY</sequence>
<name>A0ACD3RW61_LARCR</name>
<evidence type="ECO:0000313" key="2">
    <source>
        <dbReference type="Proteomes" id="UP000793456"/>
    </source>
</evidence>
<keyword evidence="2" id="KW-1185">Reference proteome</keyword>
<accession>A0ACD3RW61</accession>
<comment type="caution">
    <text evidence="1">The sequence shown here is derived from an EMBL/GenBank/DDBJ whole genome shotgun (WGS) entry which is preliminary data.</text>
</comment>
<protein>
    <submittedName>
        <fullName evidence="1">Uncharacterized protein</fullName>
    </submittedName>
</protein>
<reference evidence="1" key="1">
    <citation type="submission" date="2018-11" db="EMBL/GenBank/DDBJ databases">
        <title>The sequence and de novo assembly of Larimichthys crocea genome using PacBio and Hi-C technologies.</title>
        <authorList>
            <person name="Xu P."/>
            <person name="Chen B."/>
            <person name="Zhou Z."/>
            <person name="Ke Q."/>
            <person name="Wu Y."/>
            <person name="Bai H."/>
            <person name="Pu F."/>
        </authorList>
    </citation>
    <scope>NUCLEOTIDE SEQUENCE</scope>
    <source>
        <tissue evidence="1">Muscle</tissue>
    </source>
</reference>
<proteinExistence type="predicted"/>
<dbReference type="Proteomes" id="UP000793456">
    <property type="component" value="Chromosome I"/>
</dbReference>
<evidence type="ECO:0000313" key="1">
    <source>
        <dbReference type="EMBL" id="TMS23711.1"/>
    </source>
</evidence>
<gene>
    <name evidence="1" type="ORF">E3U43_009017</name>
</gene>
<organism evidence="1 2">
    <name type="scientific">Larimichthys crocea</name>
    <name type="common">Large yellow croaker</name>
    <name type="synonym">Pseudosciaena crocea</name>
    <dbReference type="NCBI Taxonomy" id="215358"/>
    <lineage>
        <taxon>Eukaryota</taxon>
        <taxon>Metazoa</taxon>
        <taxon>Chordata</taxon>
        <taxon>Craniata</taxon>
        <taxon>Vertebrata</taxon>
        <taxon>Euteleostomi</taxon>
        <taxon>Actinopterygii</taxon>
        <taxon>Neopterygii</taxon>
        <taxon>Teleostei</taxon>
        <taxon>Neoteleostei</taxon>
        <taxon>Acanthomorphata</taxon>
        <taxon>Eupercaria</taxon>
        <taxon>Sciaenidae</taxon>
        <taxon>Larimichthys</taxon>
    </lineage>
</organism>